<evidence type="ECO:0000256" key="1">
    <source>
        <dbReference type="SAM" id="SignalP"/>
    </source>
</evidence>
<feature type="signal peptide" evidence="1">
    <location>
        <begin position="1"/>
        <end position="29"/>
    </location>
</feature>
<evidence type="ECO:0000313" key="2">
    <source>
        <dbReference type="EMBL" id="KAH6871807.1"/>
    </source>
</evidence>
<dbReference type="Proteomes" id="UP000777438">
    <property type="component" value="Unassembled WGS sequence"/>
</dbReference>
<protein>
    <recommendedName>
        <fullName evidence="4">Secreted protein</fullName>
    </recommendedName>
</protein>
<name>A0A9P8VT38_9HYPO</name>
<dbReference type="AlphaFoldDB" id="A0A9P8VT38"/>
<evidence type="ECO:0008006" key="4">
    <source>
        <dbReference type="Google" id="ProtNLM"/>
    </source>
</evidence>
<dbReference type="OrthoDB" id="630895at2759"/>
<accession>A0A9P8VT38</accession>
<reference evidence="2 3" key="1">
    <citation type="journal article" date="2021" name="Nat. Commun.">
        <title>Genetic determinants of endophytism in the Arabidopsis root mycobiome.</title>
        <authorList>
            <person name="Mesny F."/>
            <person name="Miyauchi S."/>
            <person name="Thiergart T."/>
            <person name="Pickel B."/>
            <person name="Atanasova L."/>
            <person name="Karlsson M."/>
            <person name="Huettel B."/>
            <person name="Barry K.W."/>
            <person name="Haridas S."/>
            <person name="Chen C."/>
            <person name="Bauer D."/>
            <person name="Andreopoulos W."/>
            <person name="Pangilinan J."/>
            <person name="LaButti K."/>
            <person name="Riley R."/>
            <person name="Lipzen A."/>
            <person name="Clum A."/>
            <person name="Drula E."/>
            <person name="Henrissat B."/>
            <person name="Kohler A."/>
            <person name="Grigoriev I.V."/>
            <person name="Martin F.M."/>
            <person name="Hacquard S."/>
        </authorList>
    </citation>
    <scope>NUCLEOTIDE SEQUENCE [LARGE SCALE GENOMIC DNA]</scope>
    <source>
        <strain evidence="2 3">MPI-CAGE-CH-0241</strain>
    </source>
</reference>
<organism evidence="2 3">
    <name type="scientific">Thelonectria olida</name>
    <dbReference type="NCBI Taxonomy" id="1576542"/>
    <lineage>
        <taxon>Eukaryota</taxon>
        <taxon>Fungi</taxon>
        <taxon>Dikarya</taxon>
        <taxon>Ascomycota</taxon>
        <taxon>Pezizomycotina</taxon>
        <taxon>Sordariomycetes</taxon>
        <taxon>Hypocreomycetidae</taxon>
        <taxon>Hypocreales</taxon>
        <taxon>Nectriaceae</taxon>
        <taxon>Thelonectria</taxon>
    </lineage>
</organism>
<proteinExistence type="predicted"/>
<keyword evidence="3" id="KW-1185">Reference proteome</keyword>
<sequence>MALCWPPHAAFLFFACPFFGRFRWSTARADKTITVIPCRSTLSKANKLEDAMKQCVQEHTANHWSRGCCAGSTGAAGAQRLGPQTTLAHHLPGSGSCLCIVKWIHGSLRTFSQRVRTLFA</sequence>
<comment type="caution">
    <text evidence="2">The sequence shown here is derived from an EMBL/GenBank/DDBJ whole genome shotgun (WGS) entry which is preliminary data.</text>
</comment>
<keyword evidence="1" id="KW-0732">Signal</keyword>
<evidence type="ECO:0000313" key="3">
    <source>
        <dbReference type="Proteomes" id="UP000777438"/>
    </source>
</evidence>
<feature type="chain" id="PRO_5040443720" description="Secreted protein" evidence="1">
    <location>
        <begin position="30"/>
        <end position="120"/>
    </location>
</feature>
<dbReference type="EMBL" id="JAGPYM010000050">
    <property type="protein sequence ID" value="KAH6871807.1"/>
    <property type="molecule type" value="Genomic_DNA"/>
</dbReference>
<gene>
    <name evidence="2" type="ORF">B0T10DRAFT_466466</name>
</gene>